<dbReference type="InterPro" id="IPR052227">
    <property type="entry name" value="Arf-Rho-GAP_ANK-PH_domain"/>
</dbReference>
<keyword evidence="1" id="KW-0343">GTPase activation</keyword>
<dbReference type="InterPro" id="IPR011993">
    <property type="entry name" value="PH-like_dom_sf"/>
</dbReference>
<dbReference type="SUPFAM" id="SSF48350">
    <property type="entry name" value="GTPase activation domain, GAP"/>
    <property type="match status" value="1"/>
</dbReference>
<feature type="compositionally biased region" description="Basic and acidic residues" evidence="2">
    <location>
        <begin position="737"/>
        <end position="746"/>
    </location>
</feature>
<dbReference type="PANTHER" id="PTHR45899">
    <property type="entry name" value="RHO GTPASE ACTIVATING PROTEIN AT 15B, ISOFORM C"/>
    <property type="match status" value="1"/>
</dbReference>
<feature type="domain" description="PH" evidence="3">
    <location>
        <begin position="19"/>
        <end position="130"/>
    </location>
</feature>
<accession>A0AAV2KRY7</accession>
<dbReference type="InterPro" id="IPR008936">
    <property type="entry name" value="Rho_GTPase_activation_prot"/>
</dbReference>
<dbReference type="Gene3D" id="3.10.20.90">
    <property type="entry name" value="Phosphatidylinositol 3-kinase Catalytic Subunit, Chain A, domain 1"/>
    <property type="match status" value="1"/>
</dbReference>
<dbReference type="InterPro" id="IPR000198">
    <property type="entry name" value="RhoGAP_dom"/>
</dbReference>
<sequence>MHFPRLEQWSDCALLSDSFPFMDGFLYIGAGAGKATTVDRQRRDDMTRRWCTLEAGFLSFYESERSPVALGRVDVTEVVSVAINSSETMTGAGAVFTVELYLKTERVVIFGAETQETQRDWIQALAKGFVPATAECMVQKESELIGKLYFKEGLDLYHWRQGWFMLEASTLHFSSGEEGEEEDTLQLKQLQELTVSTHTEGEDKIQVLLMVEGRRTVYIHGYHKMDFSLWHSAIMLAAGTDGKALGDQQLTKNEVPIVVDSCIAFVTQYGLCQKGVYERAGDPERVAALLDEFTRDARNVKLREKEQRLEDVTQTLKNFLSQAEDALLTKELYPYWVSVLDETNEKQRVKKYSTFIESLPKINRSTLEALLQHLYRIHQCSHLNQMPSRRLASVFSSCLFQTQGQTPQEVRVVQDLINNYITLFAVNMEQVQQMERENSFITRWNDKKDATFSPAGDLIFEVYLEKKAPENCCLIKLSPSMRASEVAETALSMKNITVNAGNLWTMFEVIENGEMERPLHNSEKVLEQVLEWSALEYPSSAFLVIKKLSATKRTAEGKDQKMLIRGDYLKFNDGSSKLLSGHKFQDKYVALRSEKLLLYRDIKSTKAEKAVPLKSVKCYLGLKKKLKAPNSWGFTVYTDKLQWHFCCDGREAQVGWVADIIRTKFGSDLSLKITTSTINASAPGPGSSQLSNRCKQLTDKTICVDEGGLAKSGKVASIQHKTNAIANCLRHKDKAKAADIQHRKTSLEPVQAQPPSSSSPVALLSQSGYKSTGKKLSLCGDAKMPANLLNELNSVLSKGGRTAKTRGGEQDSLGTEQRSLGGQGECGKQVQEKPEVTQTSAGHAAY</sequence>
<dbReference type="EMBL" id="OZ035841">
    <property type="protein sequence ID" value="CAL1590872.1"/>
    <property type="molecule type" value="Genomic_DNA"/>
</dbReference>
<reference evidence="6 7" key="1">
    <citation type="submission" date="2024-04" db="EMBL/GenBank/DDBJ databases">
        <authorList>
            <person name="Waldvogel A.-M."/>
            <person name="Schoenle A."/>
        </authorList>
    </citation>
    <scope>NUCLEOTIDE SEQUENCE [LARGE SCALE GENOMIC DNA]</scope>
</reference>
<dbReference type="SMART" id="SM00324">
    <property type="entry name" value="RhoGAP"/>
    <property type="match status" value="1"/>
</dbReference>
<dbReference type="Proteomes" id="UP001497482">
    <property type="component" value="Chromosome 19"/>
</dbReference>
<dbReference type="Pfam" id="PF00620">
    <property type="entry name" value="RhoGAP"/>
    <property type="match status" value="1"/>
</dbReference>
<feature type="compositionally biased region" description="Polar residues" evidence="2">
    <location>
        <begin position="836"/>
        <end position="846"/>
    </location>
</feature>
<feature type="region of interest" description="Disordered" evidence="2">
    <location>
        <begin position="799"/>
        <end position="846"/>
    </location>
</feature>
<gene>
    <name evidence="6" type="ORF">KC01_LOCUS20316</name>
</gene>
<dbReference type="InterPro" id="IPR001849">
    <property type="entry name" value="PH_domain"/>
</dbReference>
<protein>
    <submittedName>
        <fullName evidence="6">Uncharacterized protein</fullName>
    </submittedName>
</protein>
<dbReference type="PROSITE" id="PS50200">
    <property type="entry name" value="RA"/>
    <property type="match status" value="1"/>
</dbReference>
<dbReference type="AlphaFoldDB" id="A0AAV2KRY7"/>
<dbReference type="GO" id="GO:0005547">
    <property type="term" value="F:phosphatidylinositol-3,4,5-trisphosphate binding"/>
    <property type="evidence" value="ECO:0007669"/>
    <property type="project" value="TreeGrafter"/>
</dbReference>
<dbReference type="Gene3D" id="2.30.29.30">
    <property type="entry name" value="Pleckstrin-homology domain (PH domain)/Phosphotyrosine-binding domain (PTB)"/>
    <property type="match status" value="2"/>
</dbReference>
<dbReference type="PROSITE" id="PS50003">
    <property type="entry name" value="PH_DOMAIN"/>
    <property type="match status" value="3"/>
</dbReference>
<name>A0AAV2KRY7_KNICA</name>
<dbReference type="Pfam" id="PF00169">
    <property type="entry name" value="PH"/>
    <property type="match status" value="2"/>
</dbReference>
<keyword evidence="7" id="KW-1185">Reference proteome</keyword>
<feature type="region of interest" description="Disordered" evidence="2">
    <location>
        <begin position="737"/>
        <end position="766"/>
    </location>
</feature>
<feature type="domain" description="Ras-associating" evidence="4">
    <location>
        <begin position="456"/>
        <end position="549"/>
    </location>
</feature>
<dbReference type="GO" id="GO:0005737">
    <property type="term" value="C:cytoplasm"/>
    <property type="evidence" value="ECO:0007669"/>
    <property type="project" value="TreeGrafter"/>
</dbReference>
<dbReference type="Gene3D" id="1.10.555.10">
    <property type="entry name" value="Rho GTPase activation protein"/>
    <property type="match status" value="1"/>
</dbReference>
<dbReference type="PANTHER" id="PTHR45899:SF1">
    <property type="entry name" value="ARF-GAP WITH RHO-GAP DOMAIN, ANK REPEAT AND PH DOMAIN-CONTAINING PROTEIN 2"/>
    <property type="match status" value="1"/>
</dbReference>
<dbReference type="Pfam" id="PF00788">
    <property type="entry name" value="RA"/>
    <property type="match status" value="1"/>
</dbReference>
<dbReference type="PROSITE" id="PS50238">
    <property type="entry name" value="RHOGAP"/>
    <property type="match status" value="1"/>
</dbReference>
<organism evidence="6 7">
    <name type="scientific">Knipowitschia caucasica</name>
    <name type="common">Caucasian dwarf goby</name>
    <name type="synonym">Pomatoschistus caucasicus</name>
    <dbReference type="NCBI Taxonomy" id="637954"/>
    <lineage>
        <taxon>Eukaryota</taxon>
        <taxon>Metazoa</taxon>
        <taxon>Chordata</taxon>
        <taxon>Craniata</taxon>
        <taxon>Vertebrata</taxon>
        <taxon>Euteleostomi</taxon>
        <taxon>Actinopterygii</taxon>
        <taxon>Neopterygii</taxon>
        <taxon>Teleostei</taxon>
        <taxon>Neoteleostei</taxon>
        <taxon>Acanthomorphata</taxon>
        <taxon>Gobiaria</taxon>
        <taxon>Gobiiformes</taxon>
        <taxon>Gobioidei</taxon>
        <taxon>Gobiidae</taxon>
        <taxon>Gobiinae</taxon>
        <taxon>Knipowitschia</taxon>
    </lineage>
</organism>
<feature type="domain" description="PH" evidence="3">
    <location>
        <begin position="141"/>
        <end position="239"/>
    </location>
</feature>
<feature type="domain" description="Rho-GAP" evidence="5">
    <location>
        <begin position="248"/>
        <end position="424"/>
    </location>
</feature>
<proteinExistence type="predicted"/>
<evidence type="ECO:0000256" key="2">
    <source>
        <dbReference type="SAM" id="MobiDB-lite"/>
    </source>
</evidence>
<feature type="domain" description="PH" evidence="3">
    <location>
        <begin position="561"/>
        <end position="665"/>
    </location>
</feature>
<dbReference type="InterPro" id="IPR000159">
    <property type="entry name" value="RA_dom"/>
</dbReference>
<dbReference type="InterPro" id="IPR029071">
    <property type="entry name" value="Ubiquitin-like_domsf"/>
</dbReference>
<evidence type="ECO:0000259" key="3">
    <source>
        <dbReference type="PROSITE" id="PS50003"/>
    </source>
</evidence>
<evidence type="ECO:0000313" key="7">
    <source>
        <dbReference type="Proteomes" id="UP001497482"/>
    </source>
</evidence>
<dbReference type="GO" id="GO:0007165">
    <property type="term" value="P:signal transduction"/>
    <property type="evidence" value="ECO:0007669"/>
    <property type="project" value="InterPro"/>
</dbReference>
<evidence type="ECO:0000259" key="5">
    <source>
        <dbReference type="PROSITE" id="PS50238"/>
    </source>
</evidence>
<dbReference type="GO" id="GO:0005096">
    <property type="term" value="F:GTPase activator activity"/>
    <property type="evidence" value="ECO:0007669"/>
    <property type="project" value="UniProtKB-KW"/>
</dbReference>
<dbReference type="SUPFAM" id="SSF54236">
    <property type="entry name" value="Ubiquitin-like"/>
    <property type="match status" value="1"/>
</dbReference>
<evidence type="ECO:0000313" key="6">
    <source>
        <dbReference type="EMBL" id="CAL1590872.1"/>
    </source>
</evidence>
<dbReference type="SMART" id="SM00233">
    <property type="entry name" value="PH"/>
    <property type="match status" value="3"/>
</dbReference>
<evidence type="ECO:0000256" key="1">
    <source>
        <dbReference type="ARBA" id="ARBA00022468"/>
    </source>
</evidence>
<dbReference type="SUPFAM" id="SSF50729">
    <property type="entry name" value="PH domain-like"/>
    <property type="match status" value="3"/>
</dbReference>
<feature type="compositionally biased region" description="Low complexity" evidence="2">
    <location>
        <begin position="749"/>
        <end position="766"/>
    </location>
</feature>
<evidence type="ECO:0000259" key="4">
    <source>
        <dbReference type="PROSITE" id="PS50200"/>
    </source>
</evidence>